<reference evidence="4" key="1">
    <citation type="submission" date="2016-10" db="EMBL/GenBank/DDBJ databases">
        <authorList>
            <person name="Varghese N."/>
            <person name="Submissions S."/>
        </authorList>
    </citation>
    <scope>NUCLEOTIDE SEQUENCE [LARGE SCALE GENOMIC DNA]</scope>
    <source>
        <strain evidence="4">GAS369</strain>
    </source>
</reference>
<evidence type="ECO:0000313" key="4">
    <source>
        <dbReference type="Proteomes" id="UP000243904"/>
    </source>
</evidence>
<evidence type="ECO:0000259" key="2">
    <source>
        <dbReference type="PROSITE" id="PS51782"/>
    </source>
</evidence>
<name>A0A1H1UII6_9BRAD</name>
<dbReference type="SUPFAM" id="SSF53474">
    <property type="entry name" value="alpha/beta-Hydrolases"/>
    <property type="match status" value="1"/>
</dbReference>
<dbReference type="AlphaFoldDB" id="A0A1H1UII6"/>
<dbReference type="Gene3D" id="3.10.350.10">
    <property type="entry name" value="LysM domain"/>
    <property type="match status" value="1"/>
</dbReference>
<accession>A0A1H1UII6</accession>
<feature type="region of interest" description="Disordered" evidence="1">
    <location>
        <begin position="29"/>
        <end position="55"/>
    </location>
</feature>
<dbReference type="PROSITE" id="PS51782">
    <property type="entry name" value="LYSM"/>
    <property type="match status" value="1"/>
</dbReference>
<evidence type="ECO:0000256" key="1">
    <source>
        <dbReference type="SAM" id="MobiDB-lite"/>
    </source>
</evidence>
<dbReference type="InterPro" id="IPR029058">
    <property type="entry name" value="AB_hydrolase_fold"/>
</dbReference>
<dbReference type="SUPFAM" id="SSF54106">
    <property type="entry name" value="LysM domain"/>
    <property type="match status" value="1"/>
</dbReference>
<protein>
    <submittedName>
        <fullName evidence="3">LysM domain-containing protein</fullName>
    </submittedName>
</protein>
<dbReference type="InterPro" id="IPR036779">
    <property type="entry name" value="LysM_dom_sf"/>
</dbReference>
<dbReference type="CDD" id="cd00118">
    <property type="entry name" value="LysM"/>
    <property type="match status" value="1"/>
</dbReference>
<gene>
    <name evidence="3" type="ORF">SAMN05444158_2970</name>
</gene>
<dbReference type="EMBL" id="LT629750">
    <property type="protein sequence ID" value="SDS72111.1"/>
    <property type="molecule type" value="Genomic_DNA"/>
</dbReference>
<proteinExistence type="predicted"/>
<dbReference type="Pfam" id="PF01476">
    <property type="entry name" value="LysM"/>
    <property type="match status" value="1"/>
</dbReference>
<dbReference type="Proteomes" id="UP000243904">
    <property type="component" value="Chromosome I"/>
</dbReference>
<dbReference type="Gene3D" id="3.40.50.1820">
    <property type="entry name" value="alpha/beta hydrolase"/>
    <property type="match status" value="1"/>
</dbReference>
<keyword evidence="4" id="KW-1185">Reference proteome</keyword>
<evidence type="ECO:0000313" key="3">
    <source>
        <dbReference type="EMBL" id="SDS72111.1"/>
    </source>
</evidence>
<sequence length="318" mass="33773">MLALGGTTHLAVAGAIVATKQITAQASDNRAAVQAKGSAPGMRPAATPRAAEPPPPVVPRGRAYLFRGALGPIFSRGMDRLTEKIQQAGITADVYEFTICSLIASTAIDDYRRDPAPIILIGHSMGGRCALLFSETLQAEGIPVSLVVTIDPAHMSPSVPLNVERFINIFLSKDVLGGGDIKPAPGFPGHYASYDLAEHDEVSHITIDKMDAVHQQLVAKIVQLAATPAKVEGETLPLRYVVPPKEQIELWDSGTAIAARAGDTLQTLASQYGLPLWSLTQINQMPDTAPLAAGQRVIIPRHLVPPLSAVSEPISSRR</sequence>
<dbReference type="InterPro" id="IPR018392">
    <property type="entry name" value="LysM"/>
</dbReference>
<organism evidence="3 4">
    <name type="scientific">Bradyrhizobium canariense</name>
    <dbReference type="NCBI Taxonomy" id="255045"/>
    <lineage>
        <taxon>Bacteria</taxon>
        <taxon>Pseudomonadati</taxon>
        <taxon>Pseudomonadota</taxon>
        <taxon>Alphaproteobacteria</taxon>
        <taxon>Hyphomicrobiales</taxon>
        <taxon>Nitrobacteraceae</taxon>
        <taxon>Bradyrhizobium</taxon>
    </lineage>
</organism>
<feature type="domain" description="LysM" evidence="2">
    <location>
        <begin position="255"/>
        <end position="299"/>
    </location>
</feature>